<dbReference type="PRINTS" id="PR01217">
    <property type="entry name" value="PRICHEXTENSN"/>
</dbReference>
<dbReference type="RefSeq" id="WP_261362026.1">
    <property type="nucleotide sequence ID" value="NZ_CP063845.1"/>
</dbReference>
<evidence type="ECO:0000256" key="9">
    <source>
        <dbReference type="ARBA" id="ARBA00022989"/>
    </source>
</evidence>
<evidence type="ECO:0000256" key="1">
    <source>
        <dbReference type="ARBA" id="ARBA00004141"/>
    </source>
</evidence>
<feature type="transmembrane region" description="Helical" evidence="12">
    <location>
        <begin position="194"/>
        <end position="215"/>
    </location>
</feature>
<dbReference type="Gene3D" id="3.30.1150.10">
    <property type="match status" value="1"/>
</dbReference>
<evidence type="ECO:0000256" key="4">
    <source>
        <dbReference type="ARBA" id="ARBA00022448"/>
    </source>
</evidence>
<feature type="compositionally biased region" description="Gly residues" evidence="11">
    <location>
        <begin position="389"/>
        <end position="398"/>
    </location>
</feature>
<accession>A0ABY3PI01</accession>
<keyword evidence="8" id="KW-0653">Protein transport</keyword>
<keyword evidence="9 12" id="KW-1133">Transmembrane helix</keyword>
<feature type="compositionally biased region" description="Low complexity" evidence="11">
    <location>
        <begin position="339"/>
        <end position="350"/>
    </location>
</feature>
<feature type="transmembrane region" description="Helical" evidence="12">
    <location>
        <begin position="123"/>
        <end position="156"/>
    </location>
</feature>
<dbReference type="SUPFAM" id="SSF74653">
    <property type="entry name" value="TolA/TonB C-terminal domain"/>
    <property type="match status" value="1"/>
</dbReference>
<sequence length="520" mass="54707">MTANLLTRTRSTARLQVLKPLASLWYRFCALILDQALLLLVAFTLAQVFGALLSLFGAGPDGAALALGTLGLYAILALGNYLIWPLSHKGQTVGQRLVGIRMVSADESDLNLGTLLKRHLISYLILGGALFVGYVFGSVLFGLLASGFLLVLAFIFASLDGEKQGLPDKFANTRVIADPRRTSANLYPAIVSSLFIHLLVAVAAAVLAIIIPLLFEALNIKFPELTPPEPPAPPMEFTLIDPTDKVKPPPNAPKANANSTAKKRNRQLPTDAGVKGAPQARPTPQPRPRPTPPPPRAEQPTPRPEQPKPTPAPKPKAAPPPSPEAVLPKIEEPPKETSPELAPLPQETTPEPAPPAPAPKRRASRSSATSGSSLAPASALGGPLSASRGSGGNGGLGESGTLNPGRDGDGSGIDAAQDVDFGPYMAALQRKVKRNWIAPEAGNSRRTVLLFTVSRSGQIMNLRVGRSSGSTSSDNAAMEAVQRAAPFGPLPVAYKGDRIEIQFTFDINVFGGVDVGGRGF</sequence>
<comment type="similarity">
    <text evidence="3">Belongs to the TonB family.</text>
</comment>
<dbReference type="Proteomes" id="UP001054846">
    <property type="component" value="Chromosome"/>
</dbReference>
<dbReference type="EMBL" id="CP063845">
    <property type="protein sequence ID" value="UFP93244.1"/>
    <property type="molecule type" value="Genomic_DNA"/>
</dbReference>
<keyword evidence="6" id="KW-0997">Cell inner membrane</keyword>
<evidence type="ECO:0000256" key="7">
    <source>
        <dbReference type="ARBA" id="ARBA00022692"/>
    </source>
</evidence>
<evidence type="ECO:0000256" key="6">
    <source>
        <dbReference type="ARBA" id="ARBA00022519"/>
    </source>
</evidence>
<evidence type="ECO:0000256" key="12">
    <source>
        <dbReference type="SAM" id="Phobius"/>
    </source>
</evidence>
<feature type="compositionally biased region" description="Low complexity" evidence="11">
    <location>
        <begin position="365"/>
        <end position="388"/>
    </location>
</feature>
<feature type="transmembrane region" description="Helical" evidence="12">
    <location>
        <begin position="36"/>
        <end position="56"/>
    </location>
</feature>
<proteinExistence type="inferred from homology"/>
<organism evidence="14 15">
    <name type="scientific">Gloeobacter morelensis MG652769</name>
    <dbReference type="NCBI Taxonomy" id="2781736"/>
    <lineage>
        <taxon>Bacteria</taxon>
        <taxon>Bacillati</taxon>
        <taxon>Cyanobacteriota</taxon>
        <taxon>Cyanophyceae</taxon>
        <taxon>Gloeobacterales</taxon>
        <taxon>Gloeobacteraceae</taxon>
        <taxon>Gloeobacter</taxon>
        <taxon>Gloeobacter morelensis</taxon>
    </lineage>
</organism>
<evidence type="ECO:0000256" key="10">
    <source>
        <dbReference type="ARBA" id="ARBA00023136"/>
    </source>
</evidence>
<evidence type="ECO:0000313" key="14">
    <source>
        <dbReference type="EMBL" id="UFP93244.1"/>
    </source>
</evidence>
<dbReference type="InterPro" id="IPR006260">
    <property type="entry name" value="TonB/TolA_C"/>
</dbReference>
<dbReference type="InterPro" id="IPR010432">
    <property type="entry name" value="RDD"/>
</dbReference>
<keyword evidence="4" id="KW-0813">Transport</keyword>
<reference evidence="14 15" key="1">
    <citation type="journal article" date="2021" name="Genome Biol. Evol.">
        <title>Complete Genome Sequencing of a Novel Gloeobacter Species from a Waterfall Cave in Mexico.</title>
        <authorList>
            <person name="Saw J.H."/>
            <person name="Cardona T."/>
            <person name="Montejano G."/>
        </authorList>
    </citation>
    <scope>NUCLEOTIDE SEQUENCE [LARGE SCALE GENOMIC DNA]</scope>
    <source>
        <strain evidence="14">MG652769</strain>
    </source>
</reference>
<dbReference type="PANTHER" id="PTHR33446">
    <property type="entry name" value="PROTEIN TONB-RELATED"/>
    <property type="match status" value="1"/>
</dbReference>
<evidence type="ECO:0000256" key="3">
    <source>
        <dbReference type="ARBA" id="ARBA00006555"/>
    </source>
</evidence>
<evidence type="ECO:0000256" key="8">
    <source>
        <dbReference type="ARBA" id="ARBA00022927"/>
    </source>
</evidence>
<feature type="compositionally biased region" description="Pro residues" evidence="11">
    <location>
        <begin position="281"/>
        <end position="323"/>
    </location>
</feature>
<dbReference type="PANTHER" id="PTHR33446:SF13">
    <property type="entry name" value="TONB PROTEIN"/>
    <property type="match status" value="1"/>
</dbReference>
<feature type="transmembrane region" description="Helical" evidence="12">
    <location>
        <begin position="62"/>
        <end position="83"/>
    </location>
</feature>
<evidence type="ECO:0000256" key="11">
    <source>
        <dbReference type="SAM" id="MobiDB-lite"/>
    </source>
</evidence>
<dbReference type="Pfam" id="PF06271">
    <property type="entry name" value="RDD"/>
    <property type="match status" value="1"/>
</dbReference>
<evidence type="ECO:0000256" key="2">
    <source>
        <dbReference type="ARBA" id="ARBA00004383"/>
    </source>
</evidence>
<dbReference type="InterPro" id="IPR037682">
    <property type="entry name" value="TonB_C"/>
</dbReference>
<gene>
    <name evidence="14" type="ORF">ISF26_15725</name>
</gene>
<feature type="compositionally biased region" description="Pro residues" evidence="11">
    <location>
        <begin position="225"/>
        <end position="234"/>
    </location>
</feature>
<feature type="region of interest" description="Disordered" evidence="11">
    <location>
        <begin position="225"/>
        <end position="416"/>
    </location>
</feature>
<dbReference type="Pfam" id="PF13103">
    <property type="entry name" value="TonB_2"/>
    <property type="match status" value="1"/>
</dbReference>
<dbReference type="NCBIfam" id="TIGR01352">
    <property type="entry name" value="tonB_Cterm"/>
    <property type="match status" value="1"/>
</dbReference>
<name>A0ABY3PI01_9CYAN</name>
<keyword evidence="10 12" id="KW-0472">Membrane</keyword>
<evidence type="ECO:0000313" key="15">
    <source>
        <dbReference type="Proteomes" id="UP001054846"/>
    </source>
</evidence>
<dbReference type="PROSITE" id="PS52015">
    <property type="entry name" value="TONB_CTD"/>
    <property type="match status" value="1"/>
</dbReference>
<keyword evidence="5" id="KW-1003">Cell membrane</keyword>
<protein>
    <submittedName>
        <fullName evidence="14">TonB family protein</fullName>
    </submittedName>
</protein>
<keyword evidence="7 12" id="KW-0812">Transmembrane</keyword>
<feature type="compositionally biased region" description="Basic and acidic residues" evidence="11">
    <location>
        <begin position="329"/>
        <end position="338"/>
    </location>
</feature>
<evidence type="ECO:0000259" key="13">
    <source>
        <dbReference type="PROSITE" id="PS52015"/>
    </source>
</evidence>
<evidence type="ECO:0000256" key="5">
    <source>
        <dbReference type="ARBA" id="ARBA00022475"/>
    </source>
</evidence>
<dbReference type="InterPro" id="IPR051045">
    <property type="entry name" value="TonB-dependent_transducer"/>
</dbReference>
<keyword evidence="15" id="KW-1185">Reference proteome</keyword>
<comment type="subcellular location">
    <subcellularLocation>
        <location evidence="2">Cell inner membrane</location>
        <topology evidence="2">Single-pass membrane protein</topology>
        <orientation evidence="2">Periplasmic side</orientation>
    </subcellularLocation>
    <subcellularLocation>
        <location evidence="1">Membrane</location>
        <topology evidence="1">Multi-pass membrane protein</topology>
    </subcellularLocation>
</comment>
<feature type="domain" description="TonB C-terminal" evidence="13">
    <location>
        <begin position="419"/>
        <end position="514"/>
    </location>
</feature>